<dbReference type="Proteomes" id="UP001162162">
    <property type="component" value="Unassembled WGS sequence"/>
</dbReference>
<proteinExistence type="predicted"/>
<dbReference type="Pfam" id="PF01593">
    <property type="entry name" value="Amino_oxidase"/>
    <property type="match status" value="1"/>
</dbReference>
<organism evidence="2 3">
    <name type="scientific">Aromia moschata</name>
    <dbReference type="NCBI Taxonomy" id="1265417"/>
    <lineage>
        <taxon>Eukaryota</taxon>
        <taxon>Metazoa</taxon>
        <taxon>Ecdysozoa</taxon>
        <taxon>Arthropoda</taxon>
        <taxon>Hexapoda</taxon>
        <taxon>Insecta</taxon>
        <taxon>Pterygota</taxon>
        <taxon>Neoptera</taxon>
        <taxon>Endopterygota</taxon>
        <taxon>Coleoptera</taxon>
        <taxon>Polyphaga</taxon>
        <taxon>Cucujiformia</taxon>
        <taxon>Chrysomeloidea</taxon>
        <taxon>Cerambycidae</taxon>
        <taxon>Cerambycinae</taxon>
        <taxon>Callichromatini</taxon>
        <taxon>Aromia</taxon>
    </lineage>
</organism>
<evidence type="ECO:0000313" key="3">
    <source>
        <dbReference type="Proteomes" id="UP001162162"/>
    </source>
</evidence>
<accession>A0AAV8YZL0</accession>
<protein>
    <recommendedName>
        <fullName evidence="1">Amine oxidase domain-containing protein</fullName>
    </recommendedName>
</protein>
<dbReference type="AlphaFoldDB" id="A0AAV8YZL0"/>
<evidence type="ECO:0000313" key="2">
    <source>
        <dbReference type="EMBL" id="KAJ8957288.1"/>
    </source>
</evidence>
<comment type="caution">
    <text evidence="2">The sequence shown here is derived from an EMBL/GenBank/DDBJ whole genome shotgun (WGS) entry which is preliminary data.</text>
</comment>
<dbReference type="InterPro" id="IPR002937">
    <property type="entry name" value="Amino_oxidase"/>
</dbReference>
<name>A0AAV8YZL0_9CUCU</name>
<dbReference type="GO" id="GO:0005737">
    <property type="term" value="C:cytoplasm"/>
    <property type="evidence" value="ECO:0007669"/>
    <property type="project" value="UniProtKB-SubCell"/>
</dbReference>
<feature type="domain" description="Amine oxidase" evidence="1">
    <location>
        <begin position="42"/>
        <end position="260"/>
    </location>
</feature>
<dbReference type="GO" id="GO:0046592">
    <property type="term" value="F:polyamine oxidase activity"/>
    <property type="evidence" value="ECO:0007669"/>
    <property type="project" value="TreeGrafter"/>
</dbReference>
<evidence type="ECO:0000259" key="1">
    <source>
        <dbReference type="Pfam" id="PF01593"/>
    </source>
</evidence>
<dbReference type="InterPro" id="IPR036188">
    <property type="entry name" value="FAD/NAD-bd_sf"/>
</dbReference>
<dbReference type="EMBL" id="JAPWTK010000024">
    <property type="protein sequence ID" value="KAJ8957288.1"/>
    <property type="molecule type" value="Genomic_DNA"/>
</dbReference>
<dbReference type="InterPro" id="IPR050281">
    <property type="entry name" value="Flavin_monoamine_oxidase"/>
</dbReference>
<sequence length="412" mass="47486">MSYCKKGFESMNFLPLPEPNFFWESGDGDFEYYEIVILGAGMAGIGAAAKLIELGYKKFIILEAQDQAGGRIRTITVDGKPLDVGAQWLHGKDNALYEIAVKYNLLSDKTSEEGLGIFVRNDGEVLDEFLVKSIDFQIGKILEECQRFVNDIEFPTSVGDFMRDKYVEYLDSCEDDQETISKKLDLFDWHVRFQVIDNSCHNLGRLSAKYWGSYICLDDTAHYNLKDGYQSLIDVIIDELPKNSIRLNTEVNAIDYSNERWWGDLKGIQFVWKTDTVLEKDEEWMKHMTGFDDVFDHPNVLVGWVGSDGVKQIEDLSENIIGILCTKRLRIFLKNVCHNIPEPTKVLRYNLKYMVYEEFFIFSHALEYLYVGLTFPPRDSEHSSVGIHFKRVNSLFCDYVEFLAPNIRTGKT</sequence>
<dbReference type="Gene3D" id="3.90.660.10">
    <property type="match status" value="1"/>
</dbReference>
<dbReference type="SUPFAM" id="SSF51905">
    <property type="entry name" value="FAD/NAD(P)-binding domain"/>
    <property type="match status" value="1"/>
</dbReference>
<keyword evidence="3" id="KW-1185">Reference proteome</keyword>
<dbReference type="PANTHER" id="PTHR10742:SF416">
    <property type="entry name" value="SPERMINE OXIDASE"/>
    <property type="match status" value="1"/>
</dbReference>
<reference evidence="2" key="1">
    <citation type="journal article" date="2023" name="Insect Mol. Biol.">
        <title>Genome sequencing provides insights into the evolution of gene families encoding plant cell wall-degrading enzymes in longhorned beetles.</title>
        <authorList>
            <person name="Shin N.R."/>
            <person name="Okamura Y."/>
            <person name="Kirsch R."/>
            <person name="Pauchet Y."/>
        </authorList>
    </citation>
    <scope>NUCLEOTIDE SEQUENCE</scope>
    <source>
        <strain evidence="2">AMC_N1</strain>
    </source>
</reference>
<dbReference type="SUPFAM" id="SSF54373">
    <property type="entry name" value="FAD-linked reductases, C-terminal domain"/>
    <property type="match status" value="1"/>
</dbReference>
<dbReference type="Gene3D" id="3.50.50.60">
    <property type="entry name" value="FAD/NAD(P)-binding domain"/>
    <property type="match status" value="1"/>
</dbReference>
<dbReference type="PANTHER" id="PTHR10742">
    <property type="entry name" value="FLAVIN MONOAMINE OXIDASE"/>
    <property type="match status" value="1"/>
</dbReference>
<gene>
    <name evidence="2" type="ORF">NQ318_007852</name>
</gene>